<evidence type="ECO:0000256" key="1">
    <source>
        <dbReference type="SAM" id="MobiDB-lite"/>
    </source>
</evidence>
<accession>A0ABX1J2E1</accession>
<gene>
    <name evidence="3" type="ORF">HFP15_06495</name>
</gene>
<dbReference type="InterPro" id="IPR000866">
    <property type="entry name" value="AhpC/TSA"/>
</dbReference>
<feature type="compositionally biased region" description="Polar residues" evidence="1">
    <location>
        <begin position="1"/>
        <end position="15"/>
    </location>
</feature>
<name>A0ABX1J2E1_9PSEU</name>
<comment type="caution">
    <text evidence="3">The sequence shown here is derived from an EMBL/GenBank/DDBJ whole genome shotgun (WGS) entry which is preliminary data.</text>
</comment>
<evidence type="ECO:0000259" key="2">
    <source>
        <dbReference type="Pfam" id="PF00578"/>
    </source>
</evidence>
<reference evidence="3 4" key="1">
    <citation type="submission" date="2020-04" db="EMBL/GenBank/DDBJ databases">
        <title>Novel species.</title>
        <authorList>
            <person name="Teo W.F.A."/>
            <person name="Lipun K."/>
            <person name="Srisuk N."/>
            <person name="Duangmal K."/>
        </authorList>
    </citation>
    <scope>NUCLEOTIDE SEQUENCE [LARGE SCALE GENOMIC DNA]</scope>
    <source>
        <strain evidence="3 4">K13G38</strain>
    </source>
</reference>
<feature type="region of interest" description="Disordered" evidence="1">
    <location>
        <begin position="1"/>
        <end position="22"/>
    </location>
</feature>
<evidence type="ECO:0000313" key="3">
    <source>
        <dbReference type="EMBL" id="NKQ52525.1"/>
    </source>
</evidence>
<dbReference type="Proteomes" id="UP000715441">
    <property type="component" value="Unassembled WGS sequence"/>
</dbReference>
<proteinExistence type="predicted"/>
<dbReference type="Gene3D" id="3.40.30.10">
    <property type="entry name" value="Glutaredoxin"/>
    <property type="match status" value="1"/>
</dbReference>
<feature type="domain" description="Alkyl hydroperoxide reductase subunit C/ Thiol specific antioxidant" evidence="2">
    <location>
        <begin position="89"/>
        <end position="151"/>
    </location>
</feature>
<sequence length="198" mass="20400">MSPSENGGNAVTPTSPGDERSAVATSADVAHLLGAELPGTRVPATGTAGEVSLRELAAAVARLVIYAYPAIGAPGREPITPDWTSIPGAFGCTAESCSFRDLASVIGDLGGAVCGLSTQPAAEQREAAQRLELTFPLLSDHAQTITGRLRLPTWSAGGQRLLKRFTIVASGPVIEHVFAPVPEPAAHAGEVAAWLREN</sequence>
<keyword evidence="4" id="KW-1185">Reference proteome</keyword>
<organism evidence="3 4">
    <name type="scientific">Amycolatopsis acididurans</name>
    <dbReference type="NCBI Taxonomy" id="2724524"/>
    <lineage>
        <taxon>Bacteria</taxon>
        <taxon>Bacillati</taxon>
        <taxon>Actinomycetota</taxon>
        <taxon>Actinomycetes</taxon>
        <taxon>Pseudonocardiales</taxon>
        <taxon>Pseudonocardiaceae</taxon>
        <taxon>Amycolatopsis</taxon>
    </lineage>
</organism>
<dbReference type="EMBL" id="JAAXLS010000002">
    <property type="protein sequence ID" value="NKQ52525.1"/>
    <property type="molecule type" value="Genomic_DNA"/>
</dbReference>
<dbReference type="InterPro" id="IPR036249">
    <property type="entry name" value="Thioredoxin-like_sf"/>
</dbReference>
<dbReference type="Pfam" id="PF00578">
    <property type="entry name" value="AhpC-TSA"/>
    <property type="match status" value="1"/>
</dbReference>
<dbReference type="SUPFAM" id="SSF52833">
    <property type="entry name" value="Thioredoxin-like"/>
    <property type="match status" value="1"/>
</dbReference>
<evidence type="ECO:0000313" key="4">
    <source>
        <dbReference type="Proteomes" id="UP000715441"/>
    </source>
</evidence>
<protein>
    <submittedName>
        <fullName evidence="3">Redoxin family protein</fullName>
    </submittedName>
</protein>